<evidence type="ECO:0000256" key="3">
    <source>
        <dbReference type="ARBA" id="ARBA00022692"/>
    </source>
</evidence>
<dbReference type="InterPro" id="IPR050189">
    <property type="entry name" value="MFS_Efflux_Transporters"/>
</dbReference>
<dbReference type="STRING" id="629680.SAMN04489751_3580"/>
<keyword evidence="4 6" id="KW-1133">Transmembrane helix</keyword>
<feature type="transmembrane region" description="Helical" evidence="6">
    <location>
        <begin position="152"/>
        <end position="176"/>
    </location>
</feature>
<keyword evidence="3 6" id="KW-0812">Transmembrane</keyword>
<evidence type="ECO:0000256" key="6">
    <source>
        <dbReference type="SAM" id="Phobius"/>
    </source>
</evidence>
<feature type="domain" description="Major facilitator superfamily (MFS) profile" evidence="7">
    <location>
        <begin position="28"/>
        <end position="407"/>
    </location>
</feature>
<dbReference type="SUPFAM" id="SSF103473">
    <property type="entry name" value="MFS general substrate transporter"/>
    <property type="match status" value="1"/>
</dbReference>
<name>A0A1H1X3K3_BRESA</name>
<feature type="transmembrane region" description="Helical" evidence="6">
    <location>
        <begin position="27"/>
        <end position="49"/>
    </location>
</feature>
<evidence type="ECO:0000259" key="7">
    <source>
        <dbReference type="PROSITE" id="PS50850"/>
    </source>
</evidence>
<evidence type="ECO:0000256" key="1">
    <source>
        <dbReference type="ARBA" id="ARBA00004651"/>
    </source>
</evidence>
<dbReference type="InterPro" id="IPR001958">
    <property type="entry name" value="Tet-R_TetA/multi-R_MdtG-like"/>
</dbReference>
<dbReference type="PANTHER" id="PTHR43124:SF3">
    <property type="entry name" value="CHLORAMPHENICOL EFFLUX PUMP RV0191"/>
    <property type="match status" value="1"/>
</dbReference>
<dbReference type="PANTHER" id="PTHR43124">
    <property type="entry name" value="PURINE EFFLUX PUMP PBUE"/>
    <property type="match status" value="1"/>
</dbReference>
<keyword evidence="9" id="KW-1185">Reference proteome</keyword>
<accession>A0A1H1X3K3</accession>
<proteinExistence type="predicted"/>
<feature type="transmembrane region" description="Helical" evidence="6">
    <location>
        <begin position="123"/>
        <end position="145"/>
    </location>
</feature>
<dbReference type="PROSITE" id="PS50850">
    <property type="entry name" value="MFS"/>
    <property type="match status" value="1"/>
</dbReference>
<evidence type="ECO:0000256" key="2">
    <source>
        <dbReference type="ARBA" id="ARBA00022475"/>
    </source>
</evidence>
<feature type="transmembrane region" description="Helical" evidence="6">
    <location>
        <begin position="226"/>
        <end position="251"/>
    </location>
</feature>
<feature type="transmembrane region" description="Helical" evidence="6">
    <location>
        <begin position="257"/>
        <end position="278"/>
    </location>
</feature>
<dbReference type="InterPro" id="IPR036259">
    <property type="entry name" value="MFS_trans_sf"/>
</dbReference>
<sequence length="414" mass="41331">MQNEAPTASAPTQPATGGATPKNRLPLVVYVLALGTFLMLTTEFVVAGILPEISSDLGISLGQAGSLITVFAIGMVIGAPLLGMLTMRLSKKLTLLIALVVFVAGHVVVALGSDLTILTTARFVTALATGAFWAVSAVVASNVVGSSLKSSAVGVVAAGGSLATVLGVPIGAFLAQHVGWRGTFWALGIAAAIAVVFIARLVPADEAHPQGSSALSGLADLRSPRLWLVLAACLTTTGGVLAAYSFIAPILTDQAGVSVGLVPLVLAGFGICSFLGTLLGGRLGDKHAHVVTIVTPVATTLVLLAMALLTGSTWTTVVLVVLLGAFGLSANSVLIHLAVGYAGRAATLGSGLAVAAFNAGTAIGTTIAGATLTTSLGLTGPAVVGTVIVALTVIPASILMVITRRRIVEPNSSL</sequence>
<dbReference type="RefSeq" id="WP_035768247.1">
    <property type="nucleotide sequence ID" value="NZ_LT629739.1"/>
</dbReference>
<dbReference type="Pfam" id="PF07690">
    <property type="entry name" value="MFS_1"/>
    <property type="match status" value="1"/>
</dbReference>
<feature type="transmembrane region" description="Helical" evidence="6">
    <location>
        <begin position="61"/>
        <end position="81"/>
    </location>
</feature>
<dbReference type="Proteomes" id="UP000199700">
    <property type="component" value="Chromosome"/>
</dbReference>
<dbReference type="AlphaFoldDB" id="A0A1H1X3K3"/>
<feature type="transmembrane region" description="Helical" evidence="6">
    <location>
        <begin position="182"/>
        <end position="202"/>
    </location>
</feature>
<feature type="transmembrane region" description="Helical" evidence="6">
    <location>
        <begin position="351"/>
        <end position="372"/>
    </location>
</feature>
<evidence type="ECO:0000256" key="5">
    <source>
        <dbReference type="ARBA" id="ARBA00023136"/>
    </source>
</evidence>
<dbReference type="PRINTS" id="PR01035">
    <property type="entry name" value="TCRTETA"/>
</dbReference>
<comment type="subcellular location">
    <subcellularLocation>
        <location evidence="1">Cell membrane</location>
        <topology evidence="1">Multi-pass membrane protein</topology>
    </subcellularLocation>
</comment>
<feature type="transmembrane region" description="Helical" evidence="6">
    <location>
        <begin position="317"/>
        <end position="339"/>
    </location>
</feature>
<keyword evidence="2" id="KW-1003">Cell membrane</keyword>
<dbReference type="EMBL" id="LT629739">
    <property type="protein sequence ID" value="SDT03898.1"/>
    <property type="molecule type" value="Genomic_DNA"/>
</dbReference>
<keyword evidence="5 6" id="KW-0472">Membrane</keyword>
<dbReference type="GO" id="GO:0022857">
    <property type="term" value="F:transmembrane transporter activity"/>
    <property type="evidence" value="ECO:0007669"/>
    <property type="project" value="InterPro"/>
</dbReference>
<feature type="transmembrane region" description="Helical" evidence="6">
    <location>
        <begin position="378"/>
        <end position="402"/>
    </location>
</feature>
<evidence type="ECO:0000313" key="8">
    <source>
        <dbReference type="EMBL" id="SDT03898.1"/>
    </source>
</evidence>
<evidence type="ECO:0000313" key="9">
    <source>
        <dbReference type="Proteomes" id="UP000199700"/>
    </source>
</evidence>
<feature type="transmembrane region" description="Helical" evidence="6">
    <location>
        <begin position="93"/>
        <end position="111"/>
    </location>
</feature>
<protein>
    <submittedName>
        <fullName evidence="8">MFS transporter, DHA1 family, arabinose polymer transporter</fullName>
    </submittedName>
</protein>
<organism evidence="8 9">
    <name type="scientific">Brevibacterium sandarakinum</name>
    <dbReference type="NCBI Taxonomy" id="629680"/>
    <lineage>
        <taxon>Bacteria</taxon>
        <taxon>Bacillati</taxon>
        <taxon>Actinomycetota</taxon>
        <taxon>Actinomycetes</taxon>
        <taxon>Micrococcales</taxon>
        <taxon>Brevibacteriaceae</taxon>
        <taxon>Brevibacterium</taxon>
    </lineage>
</organism>
<dbReference type="InterPro" id="IPR020846">
    <property type="entry name" value="MFS_dom"/>
</dbReference>
<reference evidence="8" key="1">
    <citation type="submission" date="2016-10" db="EMBL/GenBank/DDBJ databases">
        <authorList>
            <person name="Varghese N."/>
            <person name="Submissions S."/>
        </authorList>
    </citation>
    <scope>NUCLEOTIDE SEQUENCE [LARGE SCALE GENOMIC DNA]</scope>
    <source>
        <strain evidence="8">DSM 22082</strain>
    </source>
</reference>
<dbReference type="Gene3D" id="1.20.1250.20">
    <property type="entry name" value="MFS general substrate transporter like domains"/>
    <property type="match status" value="1"/>
</dbReference>
<gene>
    <name evidence="8" type="ORF">SAMN04489751_3580</name>
</gene>
<dbReference type="GO" id="GO:0005886">
    <property type="term" value="C:plasma membrane"/>
    <property type="evidence" value="ECO:0007669"/>
    <property type="project" value="UniProtKB-SubCell"/>
</dbReference>
<feature type="transmembrane region" description="Helical" evidence="6">
    <location>
        <begin position="290"/>
        <end position="311"/>
    </location>
</feature>
<evidence type="ECO:0000256" key="4">
    <source>
        <dbReference type="ARBA" id="ARBA00022989"/>
    </source>
</evidence>
<dbReference type="OrthoDB" id="9814237at2"/>
<dbReference type="CDD" id="cd17324">
    <property type="entry name" value="MFS_NepI_like"/>
    <property type="match status" value="1"/>
</dbReference>
<dbReference type="InterPro" id="IPR011701">
    <property type="entry name" value="MFS"/>
</dbReference>